<keyword evidence="12 19" id="KW-1133">Transmembrane helix</keyword>
<feature type="transmembrane region" description="Helical" evidence="19">
    <location>
        <begin position="183"/>
        <end position="214"/>
    </location>
</feature>
<comment type="function">
    <text evidence="14 19">Joins adenosylcobinamide-GDP and alpha-ribazole to generate adenosylcobalamin (Ado-cobalamin). Also synthesizes adenosylcobalamin 5'-phosphate from adenosylcobinamide-GDP and alpha-ribazole 5'-phosphate.</text>
</comment>
<dbReference type="GO" id="GO:0005886">
    <property type="term" value="C:plasma membrane"/>
    <property type="evidence" value="ECO:0007669"/>
    <property type="project" value="UniProtKB-SubCell"/>
</dbReference>
<keyword evidence="13 19" id="KW-0472">Membrane</keyword>
<name>A0A2R8ACA7_9RHOB</name>
<protein>
    <recommendedName>
        <fullName evidence="6 19">Adenosylcobinamide-GDP ribazoletransferase</fullName>
        <ecNumber evidence="5 19">2.7.8.26</ecNumber>
    </recommendedName>
    <alternativeName>
        <fullName evidence="16 19">Cobalamin synthase</fullName>
    </alternativeName>
    <alternativeName>
        <fullName evidence="15 19">Cobalamin-5'-phosphate synthase</fullName>
    </alternativeName>
</protein>
<feature type="transmembrane region" description="Helical" evidence="19">
    <location>
        <begin position="142"/>
        <end position="163"/>
    </location>
</feature>
<keyword evidence="11 19" id="KW-0460">Magnesium</keyword>
<keyword evidence="8 19" id="KW-0169">Cobalamin biosynthesis</keyword>
<dbReference type="EMBL" id="OMKW01000002">
    <property type="protein sequence ID" value="SPF29725.1"/>
    <property type="molecule type" value="Genomic_DNA"/>
</dbReference>
<accession>A0A2R8ACA7</accession>
<comment type="cofactor">
    <cofactor evidence="1 19">
        <name>Mg(2+)</name>
        <dbReference type="ChEBI" id="CHEBI:18420"/>
    </cofactor>
</comment>
<evidence type="ECO:0000256" key="19">
    <source>
        <dbReference type="HAMAP-Rule" id="MF_00719"/>
    </source>
</evidence>
<evidence type="ECO:0000256" key="6">
    <source>
        <dbReference type="ARBA" id="ARBA00015850"/>
    </source>
</evidence>
<evidence type="ECO:0000313" key="21">
    <source>
        <dbReference type="Proteomes" id="UP000244932"/>
    </source>
</evidence>
<dbReference type="InterPro" id="IPR003805">
    <property type="entry name" value="CobS"/>
</dbReference>
<evidence type="ECO:0000256" key="9">
    <source>
        <dbReference type="ARBA" id="ARBA00022679"/>
    </source>
</evidence>
<dbReference type="OrthoDB" id="9794626at2"/>
<evidence type="ECO:0000256" key="3">
    <source>
        <dbReference type="ARBA" id="ARBA00004663"/>
    </source>
</evidence>
<evidence type="ECO:0000256" key="15">
    <source>
        <dbReference type="ARBA" id="ARBA00032605"/>
    </source>
</evidence>
<dbReference type="GO" id="GO:0051073">
    <property type="term" value="F:adenosylcobinamide-GDP ribazoletransferase activity"/>
    <property type="evidence" value="ECO:0007669"/>
    <property type="project" value="UniProtKB-UniRule"/>
</dbReference>
<organism evidence="20 21">
    <name type="scientific">Pontivivens insulae</name>
    <dbReference type="NCBI Taxonomy" id="1639689"/>
    <lineage>
        <taxon>Bacteria</taxon>
        <taxon>Pseudomonadati</taxon>
        <taxon>Pseudomonadota</taxon>
        <taxon>Alphaproteobacteria</taxon>
        <taxon>Rhodobacterales</taxon>
        <taxon>Paracoccaceae</taxon>
        <taxon>Pontivivens</taxon>
    </lineage>
</organism>
<dbReference type="Proteomes" id="UP000244932">
    <property type="component" value="Unassembled WGS sequence"/>
</dbReference>
<dbReference type="Pfam" id="PF02654">
    <property type="entry name" value="CobS"/>
    <property type="match status" value="1"/>
</dbReference>
<comment type="subcellular location">
    <subcellularLocation>
        <location evidence="2 19">Cell membrane</location>
        <topology evidence="2 19">Multi-pass membrane protein</topology>
    </subcellularLocation>
</comment>
<evidence type="ECO:0000256" key="14">
    <source>
        <dbReference type="ARBA" id="ARBA00025228"/>
    </source>
</evidence>
<dbReference type="PANTHER" id="PTHR34148">
    <property type="entry name" value="ADENOSYLCOBINAMIDE-GDP RIBAZOLETRANSFERASE"/>
    <property type="match status" value="1"/>
</dbReference>
<keyword evidence="21" id="KW-1185">Reference proteome</keyword>
<keyword evidence="7 19" id="KW-1003">Cell membrane</keyword>
<feature type="transmembrane region" description="Helical" evidence="19">
    <location>
        <begin position="67"/>
        <end position="85"/>
    </location>
</feature>
<dbReference type="HAMAP" id="MF_00719">
    <property type="entry name" value="CobS"/>
    <property type="match status" value="1"/>
</dbReference>
<gene>
    <name evidence="20" type="primary">cobV</name>
    <name evidence="19" type="synonym">cobS</name>
    <name evidence="20" type="ORF">POI8812_02041</name>
</gene>
<dbReference type="GO" id="GO:0009236">
    <property type="term" value="P:cobalamin biosynthetic process"/>
    <property type="evidence" value="ECO:0007669"/>
    <property type="project" value="UniProtKB-UniRule"/>
</dbReference>
<reference evidence="20 21" key="1">
    <citation type="submission" date="2018-03" db="EMBL/GenBank/DDBJ databases">
        <authorList>
            <person name="Keele B.F."/>
        </authorList>
    </citation>
    <scope>NUCLEOTIDE SEQUENCE [LARGE SCALE GENOMIC DNA]</scope>
    <source>
        <strain evidence="20 21">CeCT 8812</strain>
    </source>
</reference>
<evidence type="ECO:0000256" key="11">
    <source>
        <dbReference type="ARBA" id="ARBA00022842"/>
    </source>
</evidence>
<evidence type="ECO:0000256" key="18">
    <source>
        <dbReference type="ARBA" id="ARBA00049504"/>
    </source>
</evidence>
<dbReference type="AlphaFoldDB" id="A0A2R8ACA7"/>
<evidence type="ECO:0000256" key="12">
    <source>
        <dbReference type="ARBA" id="ARBA00022989"/>
    </source>
</evidence>
<evidence type="ECO:0000256" key="8">
    <source>
        <dbReference type="ARBA" id="ARBA00022573"/>
    </source>
</evidence>
<feature type="transmembrane region" description="Helical" evidence="19">
    <location>
        <begin position="114"/>
        <end position="130"/>
    </location>
</feature>
<comment type="pathway">
    <text evidence="3 19">Cofactor biosynthesis; adenosylcobalamin biosynthesis; adenosylcobalamin from cob(II)yrinate a,c-diamide: step 7/7.</text>
</comment>
<evidence type="ECO:0000256" key="16">
    <source>
        <dbReference type="ARBA" id="ARBA00032853"/>
    </source>
</evidence>
<sequence length="250" mass="25461">MTQRPDLEVHDIAAAISFLTRLPVPVDHTRAGARALQAAWAWPLVGALLGAIAGGVGALAMQIISPTLAAGLTLGLLVLATGALHEDGLADCADGLGSGAAKERALEIMKDSRVGAFGAAALIVAIGLRWQALADFGERELILGAMATGALSRAAMLLAMWQVPPANTGGLSARAGQPKGRTVLIVAIFAFLAISPLGAPGYLAACLALIAAWIPLRVAKRKLGGQTGDVLGMVQQVTEISMLIALTAVL</sequence>
<dbReference type="UniPathway" id="UPA00148">
    <property type="reaction ID" value="UER00238"/>
</dbReference>
<evidence type="ECO:0000256" key="5">
    <source>
        <dbReference type="ARBA" id="ARBA00013200"/>
    </source>
</evidence>
<dbReference type="RefSeq" id="WP_108782397.1">
    <property type="nucleotide sequence ID" value="NZ_OMKW01000002.1"/>
</dbReference>
<dbReference type="EC" id="2.7.8.26" evidence="5 19"/>
<evidence type="ECO:0000256" key="17">
    <source>
        <dbReference type="ARBA" id="ARBA00048623"/>
    </source>
</evidence>
<proteinExistence type="inferred from homology"/>
<comment type="catalytic activity">
    <reaction evidence="17 19">
        <text>alpha-ribazole + adenosylcob(III)inamide-GDP = adenosylcob(III)alamin + GMP + H(+)</text>
        <dbReference type="Rhea" id="RHEA:16049"/>
        <dbReference type="ChEBI" id="CHEBI:10329"/>
        <dbReference type="ChEBI" id="CHEBI:15378"/>
        <dbReference type="ChEBI" id="CHEBI:18408"/>
        <dbReference type="ChEBI" id="CHEBI:58115"/>
        <dbReference type="ChEBI" id="CHEBI:60487"/>
        <dbReference type="EC" id="2.7.8.26"/>
    </reaction>
</comment>
<evidence type="ECO:0000256" key="1">
    <source>
        <dbReference type="ARBA" id="ARBA00001946"/>
    </source>
</evidence>
<dbReference type="PANTHER" id="PTHR34148:SF1">
    <property type="entry name" value="ADENOSYLCOBINAMIDE-GDP RIBAZOLETRANSFERASE"/>
    <property type="match status" value="1"/>
</dbReference>
<keyword evidence="9 19" id="KW-0808">Transferase</keyword>
<evidence type="ECO:0000256" key="7">
    <source>
        <dbReference type="ARBA" id="ARBA00022475"/>
    </source>
</evidence>
<evidence type="ECO:0000256" key="10">
    <source>
        <dbReference type="ARBA" id="ARBA00022692"/>
    </source>
</evidence>
<dbReference type="GO" id="GO:0008818">
    <property type="term" value="F:cobalamin 5'-phosphate synthase activity"/>
    <property type="evidence" value="ECO:0007669"/>
    <property type="project" value="UniProtKB-UniRule"/>
</dbReference>
<comment type="similarity">
    <text evidence="4 19">Belongs to the CobS family.</text>
</comment>
<comment type="catalytic activity">
    <reaction evidence="18 19">
        <text>alpha-ribazole 5'-phosphate + adenosylcob(III)inamide-GDP = adenosylcob(III)alamin 5'-phosphate + GMP + H(+)</text>
        <dbReference type="Rhea" id="RHEA:23560"/>
        <dbReference type="ChEBI" id="CHEBI:15378"/>
        <dbReference type="ChEBI" id="CHEBI:57918"/>
        <dbReference type="ChEBI" id="CHEBI:58115"/>
        <dbReference type="ChEBI" id="CHEBI:60487"/>
        <dbReference type="ChEBI" id="CHEBI:60493"/>
        <dbReference type="EC" id="2.7.8.26"/>
    </reaction>
</comment>
<dbReference type="NCBIfam" id="TIGR00317">
    <property type="entry name" value="cobS"/>
    <property type="match status" value="1"/>
</dbReference>
<evidence type="ECO:0000256" key="2">
    <source>
        <dbReference type="ARBA" id="ARBA00004651"/>
    </source>
</evidence>
<evidence type="ECO:0000256" key="13">
    <source>
        <dbReference type="ARBA" id="ARBA00023136"/>
    </source>
</evidence>
<evidence type="ECO:0000313" key="20">
    <source>
        <dbReference type="EMBL" id="SPF29725.1"/>
    </source>
</evidence>
<keyword evidence="10 19" id="KW-0812">Transmembrane</keyword>
<feature type="transmembrane region" description="Helical" evidence="19">
    <location>
        <begin position="40"/>
        <end position="60"/>
    </location>
</feature>
<evidence type="ECO:0000256" key="4">
    <source>
        <dbReference type="ARBA" id="ARBA00010561"/>
    </source>
</evidence>